<evidence type="ECO:0000313" key="3">
    <source>
        <dbReference type="Proteomes" id="UP000472270"/>
    </source>
</evidence>
<evidence type="ECO:0000256" key="1">
    <source>
        <dbReference type="SAM" id="MobiDB-lite"/>
    </source>
</evidence>
<dbReference type="AlphaFoldDB" id="A0A673HAS2"/>
<feature type="region of interest" description="Disordered" evidence="1">
    <location>
        <begin position="1"/>
        <end position="21"/>
    </location>
</feature>
<dbReference type="Proteomes" id="UP000472270">
    <property type="component" value="Unassembled WGS sequence"/>
</dbReference>
<protein>
    <submittedName>
        <fullName evidence="2">Uncharacterized protein</fullName>
    </submittedName>
</protein>
<name>A0A673HAS2_9TELE</name>
<reference evidence="2" key="2">
    <citation type="submission" date="2025-09" db="UniProtKB">
        <authorList>
            <consortium name="Ensembl"/>
        </authorList>
    </citation>
    <scope>IDENTIFICATION</scope>
</reference>
<keyword evidence="3" id="KW-1185">Reference proteome</keyword>
<evidence type="ECO:0000313" key="2">
    <source>
        <dbReference type="Ensembl" id="ENSSRHP00000022686.1"/>
    </source>
</evidence>
<reference evidence="2" key="1">
    <citation type="submission" date="2025-08" db="UniProtKB">
        <authorList>
            <consortium name="Ensembl"/>
        </authorList>
    </citation>
    <scope>IDENTIFICATION</scope>
</reference>
<sequence>VSKHGKQQKHSSQSNSEGDVDGSYVFEAKEAWKDFHNSLRQFYENGELCDVTLKCNKIRCFVCYISIFQRCG</sequence>
<dbReference type="Ensembl" id="ENSSRHT00000023381.1">
    <property type="protein sequence ID" value="ENSSRHP00000022686.1"/>
    <property type="gene ID" value="ENSSRHG00000012018.1"/>
</dbReference>
<accession>A0A673HAS2</accession>
<proteinExistence type="predicted"/>
<organism evidence="2 3">
    <name type="scientific">Sinocyclocheilus rhinocerous</name>
    <dbReference type="NCBI Taxonomy" id="307959"/>
    <lineage>
        <taxon>Eukaryota</taxon>
        <taxon>Metazoa</taxon>
        <taxon>Chordata</taxon>
        <taxon>Craniata</taxon>
        <taxon>Vertebrata</taxon>
        <taxon>Euteleostomi</taxon>
        <taxon>Actinopterygii</taxon>
        <taxon>Neopterygii</taxon>
        <taxon>Teleostei</taxon>
        <taxon>Ostariophysi</taxon>
        <taxon>Cypriniformes</taxon>
        <taxon>Cyprinidae</taxon>
        <taxon>Cyprininae</taxon>
        <taxon>Sinocyclocheilus</taxon>
    </lineage>
</organism>